<dbReference type="Proteomes" id="UP000231267">
    <property type="component" value="Unassembled WGS sequence"/>
</dbReference>
<dbReference type="EMBL" id="PFGP01000037">
    <property type="protein sequence ID" value="PIW66666.1"/>
    <property type="molecule type" value="Genomic_DNA"/>
</dbReference>
<accession>A0A2J0LPH6</accession>
<protein>
    <submittedName>
        <fullName evidence="1">Uncharacterized protein</fullName>
    </submittedName>
</protein>
<proteinExistence type="predicted"/>
<evidence type="ECO:0000313" key="2">
    <source>
        <dbReference type="Proteomes" id="UP000231267"/>
    </source>
</evidence>
<comment type="caution">
    <text evidence="1">The sequence shown here is derived from an EMBL/GenBank/DDBJ whole genome shotgun (WGS) entry which is preliminary data.</text>
</comment>
<sequence length="90" mass="10290">MVLPSLLLKERVVKLSQLRVNPDKTLTGFIRVVSDNGGLKTKGFFLDKEAFIDLLESMEYSGPEFWEEIEQSRKSGRVSSKEVKQRLGMK</sequence>
<reference evidence="1 2" key="1">
    <citation type="submission" date="2017-09" db="EMBL/GenBank/DDBJ databases">
        <title>Depth-based differentiation of microbial function through sediment-hosted aquifers and enrichment of novel symbionts in the deep terrestrial subsurface.</title>
        <authorList>
            <person name="Probst A.J."/>
            <person name="Ladd B."/>
            <person name="Jarett J.K."/>
            <person name="Geller-Mcgrath D.E."/>
            <person name="Sieber C.M."/>
            <person name="Emerson J.B."/>
            <person name="Anantharaman K."/>
            <person name="Thomas B.C."/>
            <person name="Malmstrom R."/>
            <person name="Stieglmeier M."/>
            <person name="Klingl A."/>
            <person name="Woyke T."/>
            <person name="Ryan C.M."/>
            <person name="Banfield J.F."/>
        </authorList>
    </citation>
    <scope>NUCLEOTIDE SEQUENCE [LARGE SCALE GENOMIC DNA]</scope>
    <source>
        <strain evidence="1">CG12_big_fil_rev_8_21_14_0_65_43_15</strain>
    </source>
</reference>
<gene>
    <name evidence="1" type="ORF">COW11_02120</name>
</gene>
<dbReference type="AlphaFoldDB" id="A0A2J0LPH6"/>
<name>A0A2J0LPH6_9BACT</name>
<evidence type="ECO:0000313" key="1">
    <source>
        <dbReference type="EMBL" id="PIW66666.1"/>
    </source>
</evidence>
<organism evidence="1 2">
    <name type="scientific">Candidatus Taenaricola geysiri</name>
    <dbReference type="NCBI Taxonomy" id="1974752"/>
    <lineage>
        <taxon>Bacteria</taxon>
        <taxon>Pseudomonadati</taxon>
        <taxon>Candidatus Omnitrophota</taxon>
        <taxon>Candidatus Taenaricola</taxon>
    </lineage>
</organism>